<evidence type="ECO:0000313" key="4">
    <source>
        <dbReference type="EMBL" id="KAK2560552.1"/>
    </source>
</evidence>
<reference evidence="4" key="2">
    <citation type="journal article" date="2023" name="Science">
        <title>Genomic signatures of disease resistance in endangered staghorn corals.</title>
        <authorList>
            <person name="Vollmer S.V."/>
            <person name="Selwyn J.D."/>
            <person name="Despard B.A."/>
            <person name="Roesel C.L."/>
        </authorList>
    </citation>
    <scope>NUCLEOTIDE SEQUENCE</scope>
    <source>
        <strain evidence="4">K2</strain>
    </source>
</reference>
<keyword evidence="1" id="KW-1015">Disulfide bond</keyword>
<dbReference type="EMBL" id="JARQWQ010000036">
    <property type="protein sequence ID" value="KAK2560552.1"/>
    <property type="molecule type" value="Genomic_DNA"/>
</dbReference>
<comment type="caution">
    <text evidence="2">Lacks conserved residue(s) required for the propagation of feature annotation.</text>
</comment>
<reference evidence="4" key="1">
    <citation type="journal article" date="2023" name="G3 (Bethesda)">
        <title>Whole genome assembly and annotation of the endangered Caribbean coral Acropora cervicornis.</title>
        <authorList>
            <person name="Selwyn J.D."/>
            <person name="Vollmer S.V."/>
        </authorList>
    </citation>
    <scope>NUCLEOTIDE SEQUENCE</scope>
    <source>
        <strain evidence="4">K2</strain>
    </source>
</reference>
<sequence length="379" mass="43783">MIRLVFFFFTYRDYYMMLLQSLVLVYVLYNVDSSADRWPSGEYGLPKSKSGCPLADGFQWQTGWRYQDTNDHDDQVISNNSRSKEFHIDGNVTKIIVNRSFCMKDDTNDDKGRPMWPQGKYCIYKGMAACPYGLTKGNVFWSDDEMSDWNKNDAQGRYPDGQYWTFTLIRFCCQTKGIKNHPILLPTKSPFYLLPFESAQCQMVKWAVSSVEWIYYRTSGWENQDRAQGDYPYNAGKRHPTIYYCYYRGCNKTLNADSGTLHSPNHPRGYPNGQYCSWRITVNGTKRIHLKFAAFSLQSGNNTDVLYVYDGKDTSAKLLGAFHGSHIPPNEGIYSSSYSMFLIFKSDETVSYEGFCASYHALDYLSKIFFLFAPNIQVT</sequence>
<evidence type="ECO:0000256" key="2">
    <source>
        <dbReference type="PROSITE-ProRule" id="PRU00059"/>
    </source>
</evidence>
<dbReference type="PANTHER" id="PTHR19324:SF33">
    <property type="entry name" value="MUCIN-5AC"/>
    <property type="match status" value="1"/>
</dbReference>
<dbReference type="Pfam" id="PF00431">
    <property type="entry name" value="CUB"/>
    <property type="match status" value="1"/>
</dbReference>
<name>A0AAD9V492_ACRCE</name>
<feature type="domain" description="CUB" evidence="3">
    <location>
        <begin position="250"/>
        <end position="362"/>
    </location>
</feature>
<keyword evidence="5" id="KW-1185">Reference proteome</keyword>
<protein>
    <submittedName>
        <fullName evidence="4">CUB and sushi domain-containing protein 3</fullName>
    </submittedName>
</protein>
<comment type="caution">
    <text evidence="4">The sequence shown here is derived from an EMBL/GenBank/DDBJ whole genome shotgun (WGS) entry which is preliminary data.</text>
</comment>
<dbReference type="Gene3D" id="2.60.120.290">
    <property type="entry name" value="Spermadhesin, CUB domain"/>
    <property type="match status" value="1"/>
</dbReference>
<dbReference type="PROSITE" id="PS01180">
    <property type="entry name" value="CUB"/>
    <property type="match status" value="1"/>
</dbReference>
<dbReference type="PANTHER" id="PTHR19324">
    <property type="entry name" value="PERFORIN-LIKE PROTEIN 1"/>
    <property type="match status" value="1"/>
</dbReference>
<dbReference type="SUPFAM" id="SSF49854">
    <property type="entry name" value="Spermadhesin, CUB domain"/>
    <property type="match status" value="1"/>
</dbReference>
<dbReference type="AlphaFoldDB" id="A0AAD9V492"/>
<evidence type="ECO:0000259" key="3">
    <source>
        <dbReference type="PROSITE" id="PS01180"/>
    </source>
</evidence>
<dbReference type="InterPro" id="IPR000859">
    <property type="entry name" value="CUB_dom"/>
</dbReference>
<dbReference type="InterPro" id="IPR031569">
    <property type="entry name" value="ApeC"/>
</dbReference>
<gene>
    <name evidence="4" type="ORF">P5673_016918</name>
</gene>
<organism evidence="4 5">
    <name type="scientific">Acropora cervicornis</name>
    <name type="common">Staghorn coral</name>
    <dbReference type="NCBI Taxonomy" id="6130"/>
    <lineage>
        <taxon>Eukaryota</taxon>
        <taxon>Metazoa</taxon>
        <taxon>Cnidaria</taxon>
        <taxon>Anthozoa</taxon>
        <taxon>Hexacorallia</taxon>
        <taxon>Scleractinia</taxon>
        <taxon>Astrocoeniina</taxon>
        <taxon>Acroporidae</taxon>
        <taxon>Acropora</taxon>
    </lineage>
</organism>
<dbReference type="Pfam" id="PF16977">
    <property type="entry name" value="ApeC"/>
    <property type="match status" value="1"/>
</dbReference>
<dbReference type="CDD" id="cd00041">
    <property type="entry name" value="CUB"/>
    <property type="match status" value="1"/>
</dbReference>
<proteinExistence type="predicted"/>
<accession>A0AAD9V492</accession>
<evidence type="ECO:0000313" key="5">
    <source>
        <dbReference type="Proteomes" id="UP001249851"/>
    </source>
</evidence>
<dbReference type="SMART" id="SM00042">
    <property type="entry name" value="CUB"/>
    <property type="match status" value="1"/>
</dbReference>
<dbReference type="Proteomes" id="UP001249851">
    <property type="component" value="Unassembled WGS sequence"/>
</dbReference>
<dbReference type="InterPro" id="IPR035914">
    <property type="entry name" value="Sperma_CUB_dom_sf"/>
</dbReference>
<dbReference type="FunFam" id="2.60.120.290:FF:000013">
    <property type="entry name" value="Membrane frizzled-related protein"/>
    <property type="match status" value="1"/>
</dbReference>
<evidence type="ECO:0000256" key="1">
    <source>
        <dbReference type="ARBA" id="ARBA00023157"/>
    </source>
</evidence>